<keyword evidence="4" id="KW-1185">Reference proteome</keyword>
<feature type="region of interest" description="Disordered" evidence="1">
    <location>
        <begin position="91"/>
        <end position="129"/>
    </location>
</feature>
<protein>
    <submittedName>
        <fullName evidence="3">Uncharacterized protein</fullName>
    </submittedName>
</protein>
<dbReference type="STRING" id="1297569.MESS2_p190004"/>
<evidence type="ECO:0000313" key="3">
    <source>
        <dbReference type="EMBL" id="CCV09496.1"/>
    </source>
</evidence>
<feature type="transmembrane region" description="Helical" evidence="2">
    <location>
        <begin position="39"/>
        <end position="60"/>
    </location>
</feature>
<keyword evidence="2" id="KW-1133">Transmembrane helix</keyword>
<evidence type="ECO:0000313" key="4">
    <source>
        <dbReference type="Proteomes" id="UP000012062"/>
    </source>
</evidence>
<name>M5FC45_9HYPH</name>
<evidence type="ECO:0000256" key="1">
    <source>
        <dbReference type="SAM" id="MobiDB-lite"/>
    </source>
</evidence>
<sequence>MNQGTLAWAAFKNMMRQAGRDPVWAISCIIMAPFRAGRYLLQVGLFILIVTLALAVAANGIPHEWWIARGIAGLVVLLVFFRAALSRPHQPHDYAFRGYGRRNPRLGPLRHQQGSGTAGPRRVRPADRS</sequence>
<keyword evidence="2" id="KW-0812">Transmembrane</keyword>
<dbReference type="Proteomes" id="UP000012062">
    <property type="component" value="Unassembled WGS sequence"/>
</dbReference>
<reference evidence="3 4" key="1">
    <citation type="submission" date="2013-02" db="EMBL/GenBank/DDBJ databases">
        <authorList>
            <person name="Genoscope - CEA"/>
        </authorList>
    </citation>
    <scope>NUCLEOTIDE SEQUENCE [LARGE SCALE GENOMIC DNA]</scope>
    <source>
        <strain evidence="3 4">STM 2683</strain>
    </source>
</reference>
<gene>
    <name evidence="3" type="ORF">MESS2_p190004</name>
</gene>
<dbReference type="EMBL" id="CAUM01000182">
    <property type="protein sequence ID" value="CCV09496.1"/>
    <property type="molecule type" value="Genomic_DNA"/>
</dbReference>
<organism evidence="3 4">
    <name type="scientific">Mesorhizobium metallidurans STM 2683</name>
    <dbReference type="NCBI Taxonomy" id="1297569"/>
    <lineage>
        <taxon>Bacteria</taxon>
        <taxon>Pseudomonadati</taxon>
        <taxon>Pseudomonadota</taxon>
        <taxon>Alphaproteobacteria</taxon>
        <taxon>Hyphomicrobiales</taxon>
        <taxon>Phyllobacteriaceae</taxon>
        <taxon>Mesorhizobium</taxon>
    </lineage>
</organism>
<dbReference type="AlphaFoldDB" id="M5FC45"/>
<keyword evidence="2" id="KW-0472">Membrane</keyword>
<evidence type="ECO:0000256" key="2">
    <source>
        <dbReference type="SAM" id="Phobius"/>
    </source>
</evidence>
<accession>M5FC45</accession>
<proteinExistence type="predicted"/>
<feature type="transmembrane region" description="Helical" evidence="2">
    <location>
        <begin position="66"/>
        <end position="85"/>
    </location>
</feature>
<comment type="caution">
    <text evidence="3">The sequence shown here is derived from an EMBL/GenBank/DDBJ whole genome shotgun (WGS) entry which is preliminary data.</text>
</comment>